<dbReference type="SUPFAM" id="SSF56112">
    <property type="entry name" value="Protein kinase-like (PK-like)"/>
    <property type="match status" value="2"/>
</dbReference>
<dbReference type="PROSITE" id="PS50011">
    <property type="entry name" value="PROTEIN_KINASE_DOM"/>
    <property type="match status" value="2"/>
</dbReference>
<dbReference type="InterPro" id="IPR056884">
    <property type="entry name" value="NPHP3-like_N"/>
</dbReference>
<feature type="domain" description="Protein kinase" evidence="2">
    <location>
        <begin position="903"/>
        <end position="1176"/>
    </location>
</feature>
<keyword evidence="1" id="KW-0677">Repeat</keyword>
<accession>A0A9P6CJZ0</accession>
<comment type="caution">
    <text evidence="3">The sequence shown here is derived from an EMBL/GenBank/DDBJ whole genome shotgun (WGS) entry which is preliminary data.</text>
</comment>
<dbReference type="InterPro" id="IPR008266">
    <property type="entry name" value="Tyr_kinase_AS"/>
</dbReference>
<feature type="domain" description="Protein kinase" evidence="2">
    <location>
        <begin position="16"/>
        <end position="291"/>
    </location>
</feature>
<evidence type="ECO:0000259" key="2">
    <source>
        <dbReference type="PROSITE" id="PS50011"/>
    </source>
</evidence>
<dbReference type="Proteomes" id="UP000807353">
    <property type="component" value="Unassembled WGS sequence"/>
</dbReference>
<reference evidence="3" key="1">
    <citation type="submission" date="2020-11" db="EMBL/GenBank/DDBJ databases">
        <authorList>
            <consortium name="DOE Joint Genome Institute"/>
            <person name="Ahrendt S."/>
            <person name="Riley R."/>
            <person name="Andreopoulos W."/>
            <person name="Labutti K."/>
            <person name="Pangilinan J."/>
            <person name="Ruiz-Duenas F.J."/>
            <person name="Barrasa J.M."/>
            <person name="Sanchez-Garcia M."/>
            <person name="Camarero S."/>
            <person name="Miyauchi S."/>
            <person name="Serrano A."/>
            <person name="Linde D."/>
            <person name="Babiker R."/>
            <person name="Drula E."/>
            <person name="Ayuso-Fernandez I."/>
            <person name="Pacheco R."/>
            <person name="Padilla G."/>
            <person name="Ferreira P."/>
            <person name="Barriuso J."/>
            <person name="Kellner H."/>
            <person name="Castanera R."/>
            <person name="Alfaro M."/>
            <person name="Ramirez L."/>
            <person name="Pisabarro A.G."/>
            <person name="Kuo A."/>
            <person name="Tritt A."/>
            <person name="Lipzen A."/>
            <person name="He G."/>
            <person name="Yan M."/>
            <person name="Ng V."/>
            <person name="Cullen D."/>
            <person name="Martin F."/>
            <person name="Rosso M.-N."/>
            <person name="Henrissat B."/>
            <person name="Hibbett D."/>
            <person name="Martinez A.T."/>
            <person name="Grigoriev I.V."/>
        </authorList>
    </citation>
    <scope>NUCLEOTIDE SEQUENCE</scope>
    <source>
        <strain evidence="3">CBS 247.69</strain>
    </source>
</reference>
<keyword evidence="3" id="KW-0418">Kinase</keyword>
<dbReference type="Gene3D" id="1.10.510.10">
    <property type="entry name" value="Transferase(Phosphotransferase) domain 1"/>
    <property type="match status" value="2"/>
</dbReference>
<sequence length="1182" mass="133709">MKKGFFTMSPIQGITLLDREPFYRGGFTDIYKALYRGEEVALKRLRVFYHQQRDGDRQKLRRRLTKEALVWQRLCDQHVLEFLGVDSETFGSDMCVVSPWMRHGTILQYRKTHGASNINIDRRLHEISLGIDYLHLEGIVHGDLRGTNILIDGNGKACIADFGLTDFIETLGDGSASHYQGSTRWLAPELIHPDDFGLTAFQKTRATDIYAFAYVILEIFTGNLPFVDIANDAEVIYRVIQGVRPRKPVEYNDPGVIVEDYMWDMVERCWEHHPSERMTITDVLRNLENWNRGWNNSTIQLIESTIAQWVFDKGGHYLCWIENSGSARTTLIARLVAEICAREGRLAASIFFTLGPAPNAFFQSVLEQLVQYIPTSEPLIRQFVLEEPSLLSPTSTDELQELLLKLIVYPMIALKGTIPPKVIVVDALELCGDIQGSEATWFTVEILIQSIVWLAESLHRNQLPLRICLTSKADLHRKAKRGIPKFQTEARSLYLYEHSLLDSTRDAWGELHLLTALGTQLEPSHSPELNRTQGSLFFAPDGMMSHILKWFDDNRGYQVCWLKYPVGQYGRRSMVAQLIEEHGKKVGALAASIFCSTKGINSRNILPTLALQLGNSIPVLKPTMEQIIQEEREVLLTPDDHSFARKLIIEPFLTGDLNLITPMVIVVDCIGSSDGNFLLTTLVWLENAFRNHAIPLQIFVTSEPELYTQANLQYPKFMDATLTLHLPRFESWTASAPPSESLFVNQDQKIYKKLISFLALKISADHSADQRLCNDFQAYLDRMTPLNTVRSLVESQRSRLQLLQISTQIQVSEHPYILKALREDEASLGILLEGVLNSDVDTQTVLTLKGDDAHSFLTLLETIMSKGLLGTYEAGRKARRLLVKLSETSEIIPASVLIRGLTLVENQPVSGGGFADIYRARYQGQEVALKHLRVRQDQDSHRIRRAFGREALVWQQLKHPSVLTFLGIDSEIFPSSLCMVSPWMKHGTILDLRAVNGPSNINIERRLIEIAGGLEYLHAEGVIHGDLRGANILVDNDWHAVLSDFGLTVFGDATAATHTSNPHGSIRWMAPELLNPEMFDLDRSQKTHASDVYSFACVCLEIYTGHHPFVEAANDAAVIYRIMQGRRPALRVESPGEPPEVVMPDYAMEIVEWCWKQQPAERPEIMDVVQIMKTWVSMMSTS</sequence>
<dbReference type="Pfam" id="PF07714">
    <property type="entry name" value="PK_Tyr_Ser-Thr"/>
    <property type="match status" value="2"/>
</dbReference>
<name>A0A9P6CJZ0_9AGAR</name>
<evidence type="ECO:0000313" key="4">
    <source>
        <dbReference type="Proteomes" id="UP000807353"/>
    </source>
</evidence>
<dbReference type="PROSITE" id="PS00109">
    <property type="entry name" value="PROTEIN_KINASE_TYR"/>
    <property type="match status" value="2"/>
</dbReference>
<dbReference type="Pfam" id="PF24883">
    <property type="entry name" value="NPHP3_N"/>
    <property type="match status" value="2"/>
</dbReference>
<protein>
    <submittedName>
        <fullName evidence="3">Kinase-like domain-containing protein</fullName>
    </submittedName>
</protein>
<dbReference type="InterPro" id="IPR011009">
    <property type="entry name" value="Kinase-like_dom_sf"/>
</dbReference>
<dbReference type="PANTHER" id="PTHR44329">
    <property type="entry name" value="SERINE/THREONINE-PROTEIN KINASE TNNI3K-RELATED"/>
    <property type="match status" value="1"/>
</dbReference>
<dbReference type="AlphaFoldDB" id="A0A9P6CJZ0"/>
<organism evidence="3 4">
    <name type="scientific">Collybia nuda</name>
    <dbReference type="NCBI Taxonomy" id="64659"/>
    <lineage>
        <taxon>Eukaryota</taxon>
        <taxon>Fungi</taxon>
        <taxon>Dikarya</taxon>
        <taxon>Basidiomycota</taxon>
        <taxon>Agaricomycotina</taxon>
        <taxon>Agaricomycetes</taxon>
        <taxon>Agaricomycetidae</taxon>
        <taxon>Agaricales</taxon>
        <taxon>Tricholomatineae</taxon>
        <taxon>Clitocybaceae</taxon>
        <taxon>Collybia</taxon>
    </lineage>
</organism>
<dbReference type="EMBL" id="MU150230">
    <property type="protein sequence ID" value="KAF9469341.1"/>
    <property type="molecule type" value="Genomic_DNA"/>
</dbReference>
<keyword evidence="4" id="KW-1185">Reference proteome</keyword>
<dbReference type="InterPro" id="IPR000719">
    <property type="entry name" value="Prot_kinase_dom"/>
</dbReference>
<dbReference type="OrthoDB" id="2928561at2759"/>
<evidence type="ECO:0000256" key="1">
    <source>
        <dbReference type="ARBA" id="ARBA00022737"/>
    </source>
</evidence>
<dbReference type="InterPro" id="IPR051681">
    <property type="entry name" value="Ser/Thr_Kinases-Pseudokinases"/>
</dbReference>
<dbReference type="GO" id="GO:0005524">
    <property type="term" value="F:ATP binding"/>
    <property type="evidence" value="ECO:0007669"/>
    <property type="project" value="InterPro"/>
</dbReference>
<dbReference type="InterPro" id="IPR001245">
    <property type="entry name" value="Ser-Thr/Tyr_kinase_cat_dom"/>
</dbReference>
<dbReference type="GO" id="GO:0004674">
    <property type="term" value="F:protein serine/threonine kinase activity"/>
    <property type="evidence" value="ECO:0007669"/>
    <property type="project" value="TreeGrafter"/>
</dbReference>
<proteinExistence type="predicted"/>
<evidence type="ECO:0000313" key="3">
    <source>
        <dbReference type="EMBL" id="KAF9469341.1"/>
    </source>
</evidence>
<gene>
    <name evidence="3" type="ORF">BDZ94DRAFT_1244245</name>
</gene>
<keyword evidence="3" id="KW-0808">Transferase</keyword>